<feature type="compositionally biased region" description="Basic and acidic residues" evidence="1">
    <location>
        <begin position="24"/>
        <end position="39"/>
    </location>
</feature>
<evidence type="ECO:0000256" key="2">
    <source>
        <dbReference type="SAM" id="SignalP"/>
    </source>
</evidence>
<reference evidence="3" key="1">
    <citation type="submission" date="2023-07" db="EMBL/GenBank/DDBJ databases">
        <title>draft genome sequence of fig (Ficus carica).</title>
        <authorList>
            <person name="Takahashi T."/>
            <person name="Nishimura K."/>
        </authorList>
    </citation>
    <scope>NUCLEOTIDE SEQUENCE</scope>
</reference>
<evidence type="ECO:0008006" key="6">
    <source>
        <dbReference type="Google" id="ProtNLM"/>
    </source>
</evidence>
<dbReference type="EMBL" id="BTGU01002365">
    <property type="protein sequence ID" value="GMN37054.1"/>
    <property type="molecule type" value="Genomic_DNA"/>
</dbReference>
<keyword evidence="5" id="KW-1185">Reference proteome</keyword>
<dbReference type="Proteomes" id="UP001187192">
    <property type="component" value="Unassembled WGS sequence"/>
</dbReference>
<accession>A0AA87ZP58</accession>
<protein>
    <recommendedName>
        <fullName evidence="6">Secreted protein</fullName>
    </recommendedName>
</protein>
<organism evidence="3 5">
    <name type="scientific">Ficus carica</name>
    <name type="common">Common fig</name>
    <dbReference type="NCBI Taxonomy" id="3494"/>
    <lineage>
        <taxon>Eukaryota</taxon>
        <taxon>Viridiplantae</taxon>
        <taxon>Streptophyta</taxon>
        <taxon>Embryophyta</taxon>
        <taxon>Tracheophyta</taxon>
        <taxon>Spermatophyta</taxon>
        <taxon>Magnoliopsida</taxon>
        <taxon>eudicotyledons</taxon>
        <taxon>Gunneridae</taxon>
        <taxon>Pentapetalae</taxon>
        <taxon>rosids</taxon>
        <taxon>fabids</taxon>
        <taxon>Rosales</taxon>
        <taxon>Moraceae</taxon>
        <taxon>Ficeae</taxon>
        <taxon>Ficus</taxon>
    </lineage>
</organism>
<proteinExistence type="predicted"/>
<keyword evidence="2" id="KW-0732">Signal</keyword>
<feature type="region of interest" description="Disordered" evidence="1">
    <location>
        <begin position="14"/>
        <end position="61"/>
    </location>
</feature>
<feature type="compositionally biased region" description="Low complexity" evidence="1">
    <location>
        <begin position="40"/>
        <end position="57"/>
    </location>
</feature>
<evidence type="ECO:0000256" key="1">
    <source>
        <dbReference type="SAM" id="MobiDB-lite"/>
    </source>
</evidence>
<feature type="chain" id="PRO_5041851642" description="Secreted protein" evidence="2">
    <location>
        <begin position="17"/>
        <end position="88"/>
    </location>
</feature>
<feature type="signal peptide" evidence="2">
    <location>
        <begin position="1"/>
        <end position="16"/>
    </location>
</feature>
<evidence type="ECO:0000313" key="4">
    <source>
        <dbReference type="EMBL" id="GMN37070.1"/>
    </source>
</evidence>
<evidence type="ECO:0000313" key="5">
    <source>
        <dbReference type="Proteomes" id="UP001187192"/>
    </source>
</evidence>
<sequence>MLFFMVPTFSLLAGHGSKLTPNNKESHPPFLHREPEDAAHPSPSRARSLPPRASADPIGYHEPLRTTWHITSVRDRKIPLRFSTNMAQ</sequence>
<comment type="caution">
    <text evidence="3">The sequence shown here is derived from an EMBL/GenBank/DDBJ whole genome shotgun (WGS) entry which is preliminary data.</text>
</comment>
<gene>
    <name evidence="3" type="ORF">TIFTF001_042571</name>
    <name evidence="4" type="ORF">TIFTF001_042574</name>
</gene>
<dbReference type="AlphaFoldDB" id="A0AA87ZP58"/>
<dbReference type="EMBL" id="BTGU01002366">
    <property type="protein sequence ID" value="GMN37070.1"/>
    <property type="molecule type" value="Genomic_DNA"/>
</dbReference>
<evidence type="ECO:0000313" key="3">
    <source>
        <dbReference type="EMBL" id="GMN37054.1"/>
    </source>
</evidence>
<name>A0AA87ZP58_FICCA</name>